<evidence type="ECO:0000256" key="2">
    <source>
        <dbReference type="SAM" id="MobiDB-lite"/>
    </source>
</evidence>
<dbReference type="CDD" id="cd07302">
    <property type="entry name" value="CHD"/>
    <property type="match status" value="1"/>
</dbReference>
<dbReference type="Pfam" id="PF00211">
    <property type="entry name" value="Guanylate_cyc"/>
    <property type="match status" value="1"/>
</dbReference>
<dbReference type="InterPro" id="IPR027417">
    <property type="entry name" value="P-loop_NTPase"/>
</dbReference>
<dbReference type="Gene3D" id="3.40.50.300">
    <property type="entry name" value="P-loop containing nucleotide triphosphate hydrolases"/>
    <property type="match status" value="1"/>
</dbReference>
<feature type="domain" description="Guanylate cyclase" evidence="4">
    <location>
        <begin position="1537"/>
        <end position="1663"/>
    </location>
</feature>
<dbReference type="InterPro" id="IPR001054">
    <property type="entry name" value="A/G_cyclase"/>
</dbReference>
<dbReference type="Gene3D" id="3.30.70.1230">
    <property type="entry name" value="Nucleotide cyclase"/>
    <property type="match status" value="1"/>
</dbReference>
<dbReference type="RefSeq" id="WP_206252652.1">
    <property type="nucleotide sequence ID" value="NZ_CP071060.1"/>
</dbReference>
<keyword evidence="6" id="KW-1185">Reference proteome</keyword>
<evidence type="ECO:0000313" key="6">
    <source>
        <dbReference type="Proteomes" id="UP000663570"/>
    </source>
</evidence>
<dbReference type="Gene3D" id="3.30.450.40">
    <property type="match status" value="1"/>
</dbReference>
<dbReference type="SUPFAM" id="SSF55073">
    <property type="entry name" value="Nucleotide cyclase"/>
    <property type="match status" value="1"/>
</dbReference>
<gene>
    <name evidence="5" type="ORF">JY500_12150</name>
</gene>
<dbReference type="EMBL" id="CP071060">
    <property type="protein sequence ID" value="QSI75270.1"/>
    <property type="molecule type" value="Genomic_DNA"/>
</dbReference>
<dbReference type="Pfam" id="PF01590">
    <property type="entry name" value="GAF"/>
    <property type="match status" value="1"/>
</dbReference>
<dbReference type="PANTHER" id="PTHR43642:SF1">
    <property type="entry name" value="HYBRID SIGNAL TRANSDUCTION HISTIDINE KINASE G"/>
    <property type="match status" value="1"/>
</dbReference>
<proteinExistence type="predicted"/>
<accession>A0ABX7M0I7</accession>
<dbReference type="Proteomes" id="UP000663570">
    <property type="component" value="Chromosome"/>
</dbReference>
<dbReference type="SMART" id="SM00044">
    <property type="entry name" value="CYCc"/>
    <property type="match status" value="1"/>
</dbReference>
<dbReference type="InterPro" id="IPR000719">
    <property type="entry name" value="Prot_kinase_dom"/>
</dbReference>
<feature type="domain" description="Protein kinase" evidence="3">
    <location>
        <begin position="9"/>
        <end position="278"/>
    </location>
</feature>
<sequence>MPAPELSGYQIGAALHQSRVRSVFEAIRLEDNAPLIIKTLSAEYPGKQSVAELLREFQVTLRLQPVEGVIRVHGLEPHGNGNLAVVFERFGHPLAHRIASQRGADVPLDLFFDVAIRVAETIGHVHEFDVVHKNIQPHSILLNDAGAIRLIDFGICSELSRERPNYAHSRRIEGVLPYISPEQTGRMNRDLDYRSDFYSLGVTLYELLTGTLPFQASSTLEWVHAHISAAPRSPSDVRPGIPDAVSAIVLKLLAKNAEDRYQSSYGLIADLQRCQRALSQTGSVPSFALGERDVSRKFQIPQKLYGREPELATLLALFEHVATGATEFCMVSGYSGIGKSALVNEIAKPLVRRNGYLIQGKFDQFHRSTPYSAVGLALRSLVPQLLAEPEARTAALRERILAAVAPNARLLTDLMPELERIIGPQPAVPELPPTEAQNRFQIALLNFIRAITAEQPLVIFLDDLQFSDASSLNLIRWLASARELTRLLFIGAYRSNEVDVGHPLRLALNEVEESRTIHELPLRPLEQASVEQLVADTLGCAPADSAPLAALLHDKAQGNPFFLTEMLRTLEQSRAIRFAPEIGRWRWDMAAVQQSGLSGNVVDLVVANLRKLAPDTQRVLQLAACIGSRFDLRTLAVIHQRSMDATSAALMPALKRHMVIPLQDDYRLFGAAGAGEIPADDAAALNPVYRFQHDRVQQAAYALIDEDQKQAVHLSVGRLILQHADADERDARLIDIADHLNEGRRLIDDPAERLTLARLNLAAGIKAQRSSAYESALEYLRIGQSLLPQNAWDGEYELAKALATELQQCAYLTARYDEAEAGIEQLLARARTALEKADILSMRTRQYATTGKMTESIRAAIMGLSLLGMRITDNPDRAAIQREKAAVKRNLGGRPIASLIDAPPLTDPAKKVAIRLLMEIFPAAFLSGSGNLFPFLVLKSVNISLQSGNSPEAAFAYAAYGMLLCGVLDDPATGYAYGQLAVAMNDRFDDITLKSRVLYVYTMFVHHWSQHWSSMTPWFRRGIESGYQSGDLLYLAYSAQDCIIWDPKLDLETAEQEHSDFLSIVRDCAYQDSLDSGTLFLQMQRNFLGRTEALCSMNDPGFDEQRCLEGMLQRRFMTGVANYHIYKVEICCLYGEYTEALKHVRAQDKLMASAMSLPQLVRFQIAAFITLASLVPQMDETEQRETLKRLRADLRRMARWAAHCPDNFLHLQHLMEAELARLDGRNELALRRYEQAADAAHASGFRRDEAMANERAARHLLAINRRKAAEGYLSAARHLYQRWGAHRKVAHLESEFPQLRGWHAAPGPLPSAGNPPSDSSEESPEAGALDIASVMKASQAISGEIVLERLLSTTMRIMLENAGGQRGCFVVRHDGQLVMEGACEAGKDEVQAARAIDAADTALPLPMSIIYQVMHTQQAIVLSDATAPGHFTRDAYLLAHKPRSVLCVPLLRQGKFEGVIYMENRLAAGVFTEERIEILKLLAAQASISMENARLYASQLHLVEAQRRFVPSQFLESLNRRDIAQVDLGEHVAKNMSVMFADLRGFTPLAERLDPRTVIALLNRFFVSMESPITHSGGFIDSFAGDEIKALFDTASDAAVHAGIDMWRALEAFNERSIAADQPTLQMGVGINSGPVVLGTVGGHDRIQCSVIGDTVNLASRIEQLTKVYHARLLIGEQTYLSLARPDSIETRLVDRVAVKGKSLPVALYQVIDAEAEAQRDALLATRDMLRTAMSLYYARQFDAALAAFKTIAAHTPDDTVPQLFIARCERYLQEAPAPEWQGVERLTKK</sequence>
<dbReference type="SMART" id="SM00065">
    <property type="entry name" value="GAF"/>
    <property type="match status" value="1"/>
</dbReference>
<dbReference type="PROSITE" id="PS50125">
    <property type="entry name" value="GUANYLATE_CYCLASE_2"/>
    <property type="match status" value="1"/>
</dbReference>
<dbReference type="Pfam" id="PF13191">
    <property type="entry name" value="AAA_16"/>
    <property type="match status" value="1"/>
</dbReference>
<organism evidence="5 6">
    <name type="scientific">Niveibacterium microcysteis</name>
    <dbReference type="NCBI Taxonomy" id="2811415"/>
    <lineage>
        <taxon>Bacteria</taxon>
        <taxon>Pseudomonadati</taxon>
        <taxon>Pseudomonadota</taxon>
        <taxon>Betaproteobacteria</taxon>
        <taxon>Rhodocyclales</taxon>
        <taxon>Rhodocyclaceae</taxon>
        <taxon>Niveibacterium</taxon>
    </lineage>
</organism>
<name>A0ABX7M0I7_9RHOO</name>
<comment type="subcellular location">
    <subcellularLocation>
        <location evidence="1">Membrane</location>
        <topology evidence="1">Single-pass membrane protein</topology>
    </subcellularLocation>
</comment>
<dbReference type="CDD" id="cd14014">
    <property type="entry name" value="STKc_PknB_like"/>
    <property type="match status" value="1"/>
</dbReference>
<evidence type="ECO:0000256" key="1">
    <source>
        <dbReference type="ARBA" id="ARBA00004167"/>
    </source>
</evidence>
<dbReference type="PROSITE" id="PS50011">
    <property type="entry name" value="PROTEIN_KINASE_DOM"/>
    <property type="match status" value="1"/>
</dbReference>
<evidence type="ECO:0000313" key="5">
    <source>
        <dbReference type="EMBL" id="QSI75270.1"/>
    </source>
</evidence>
<feature type="region of interest" description="Disordered" evidence="2">
    <location>
        <begin position="1301"/>
        <end position="1326"/>
    </location>
</feature>
<evidence type="ECO:0000259" key="3">
    <source>
        <dbReference type="PROSITE" id="PS50011"/>
    </source>
</evidence>
<dbReference type="SUPFAM" id="SSF55781">
    <property type="entry name" value="GAF domain-like"/>
    <property type="match status" value="1"/>
</dbReference>
<dbReference type="SUPFAM" id="SSF56112">
    <property type="entry name" value="Protein kinase-like (PK-like)"/>
    <property type="match status" value="1"/>
</dbReference>
<dbReference type="Pfam" id="PF00069">
    <property type="entry name" value="Pkinase"/>
    <property type="match status" value="1"/>
</dbReference>
<dbReference type="InterPro" id="IPR041664">
    <property type="entry name" value="AAA_16"/>
</dbReference>
<reference evidence="5 6" key="1">
    <citation type="submission" date="2021-02" db="EMBL/GenBank/DDBJ databases">
        <title>Niveibacterium changnyeongensis HC41.</title>
        <authorList>
            <person name="Kang M."/>
        </authorList>
    </citation>
    <scope>NUCLEOTIDE SEQUENCE [LARGE SCALE GENOMIC DNA]</scope>
    <source>
        <strain evidence="5 6">HC41</strain>
    </source>
</reference>
<dbReference type="SUPFAM" id="SSF52540">
    <property type="entry name" value="P-loop containing nucleoside triphosphate hydrolases"/>
    <property type="match status" value="1"/>
</dbReference>
<dbReference type="InterPro" id="IPR029787">
    <property type="entry name" value="Nucleotide_cyclase"/>
</dbReference>
<dbReference type="InterPro" id="IPR003018">
    <property type="entry name" value="GAF"/>
</dbReference>
<dbReference type="Gene3D" id="1.10.510.10">
    <property type="entry name" value="Transferase(Phosphotransferase) domain 1"/>
    <property type="match status" value="1"/>
</dbReference>
<dbReference type="InterPro" id="IPR011009">
    <property type="entry name" value="Kinase-like_dom_sf"/>
</dbReference>
<dbReference type="InterPro" id="IPR029016">
    <property type="entry name" value="GAF-like_dom_sf"/>
</dbReference>
<dbReference type="InterPro" id="IPR053159">
    <property type="entry name" value="Hybrid_Histidine_Kinase"/>
</dbReference>
<evidence type="ECO:0000259" key="4">
    <source>
        <dbReference type="PROSITE" id="PS50125"/>
    </source>
</evidence>
<protein>
    <submittedName>
        <fullName evidence="5">AAA family ATPase</fullName>
    </submittedName>
</protein>
<dbReference type="PANTHER" id="PTHR43642">
    <property type="entry name" value="HYBRID SIGNAL TRANSDUCTION HISTIDINE KINASE G"/>
    <property type="match status" value="1"/>
</dbReference>